<protein>
    <recommendedName>
        <fullName evidence="7">TF-B3 domain-containing protein</fullName>
    </recommendedName>
</protein>
<evidence type="ECO:0000313" key="8">
    <source>
        <dbReference type="EMBL" id="KAK9092435.1"/>
    </source>
</evidence>
<evidence type="ECO:0000256" key="3">
    <source>
        <dbReference type="ARBA" id="ARBA00023125"/>
    </source>
</evidence>
<reference evidence="8 9" key="1">
    <citation type="submission" date="2024-01" db="EMBL/GenBank/DDBJ databases">
        <title>Genome assemblies of Stephania.</title>
        <authorList>
            <person name="Yang L."/>
        </authorList>
    </citation>
    <scope>NUCLEOTIDE SEQUENCE [LARGE SCALE GENOMIC DNA]</scope>
    <source>
        <strain evidence="8">YNDBR</strain>
        <tissue evidence="8">Leaf</tissue>
    </source>
</reference>
<dbReference type="Gene3D" id="2.40.330.10">
    <property type="entry name" value="DNA-binding pseudobarrel domain"/>
    <property type="match status" value="1"/>
</dbReference>
<keyword evidence="3" id="KW-0238">DNA-binding</keyword>
<proteinExistence type="predicted"/>
<dbReference type="InterPro" id="IPR003340">
    <property type="entry name" value="B3_DNA-bd"/>
</dbReference>
<dbReference type="AlphaFoldDB" id="A0AAP0EHS0"/>
<dbReference type="PROSITE" id="PS50863">
    <property type="entry name" value="B3"/>
    <property type="match status" value="1"/>
</dbReference>
<dbReference type="InterPro" id="IPR050655">
    <property type="entry name" value="Plant_B3_domain"/>
</dbReference>
<sequence>MDEPSELHLEASCMYGERILKLSNEVEVSDARSAKLNREKCMYKEARQNRNRSPIWSRRGVYKPTTTSLSTAFSASQSTPTPPAEPSTSGGIRCWGAERDSSPRACMLGFRAWHTIPPVPCPCRRGFRSVGVGGGGTLLMLGGVGGLVEERDSPIDSVKKYAVCKNRWSVRIPKAFKAIRPSKISNCKRAKIYKRGETWLVNVRIDKEGMWLVKGWEEFVKDNEVGHGDLIVFEYKKNMVFDVLVLNVSGSEKDCSNAKKTANKNKMNAVEDFPHPPSSALRLTLFKLIDPAPPDARDRFFKTVATFQGRLGVELSFGENFSPTRAQGFGIGSLAVFGGVGELDKVDFEVLLEKENDMDMVRGLLEIVIDVDFVVPASDPICILSIHCVLRTPSRDR</sequence>
<gene>
    <name evidence="8" type="ORF">Syun_027346</name>
</gene>
<keyword evidence="9" id="KW-1185">Reference proteome</keyword>
<dbReference type="SUPFAM" id="SSF101936">
    <property type="entry name" value="DNA-binding pseudobarrel domain"/>
    <property type="match status" value="1"/>
</dbReference>
<dbReference type="Pfam" id="PF02362">
    <property type="entry name" value="B3"/>
    <property type="match status" value="1"/>
</dbReference>
<dbReference type="CDD" id="cd10017">
    <property type="entry name" value="B3_DNA"/>
    <property type="match status" value="1"/>
</dbReference>
<dbReference type="InterPro" id="IPR015300">
    <property type="entry name" value="DNA-bd_pseudobarrel_sf"/>
</dbReference>
<evidence type="ECO:0000256" key="1">
    <source>
        <dbReference type="ARBA" id="ARBA00004123"/>
    </source>
</evidence>
<evidence type="ECO:0000259" key="7">
    <source>
        <dbReference type="PROSITE" id="PS50863"/>
    </source>
</evidence>
<dbReference type="PANTHER" id="PTHR31920:SF132">
    <property type="entry name" value="TF-B3 DOMAIN-CONTAINING PROTEIN"/>
    <property type="match status" value="1"/>
</dbReference>
<accession>A0AAP0EHS0</accession>
<comment type="subcellular location">
    <subcellularLocation>
        <location evidence="1">Nucleus</location>
    </subcellularLocation>
</comment>
<name>A0AAP0EHS0_9MAGN</name>
<dbReference type="Proteomes" id="UP001420932">
    <property type="component" value="Unassembled WGS sequence"/>
</dbReference>
<evidence type="ECO:0000256" key="5">
    <source>
        <dbReference type="ARBA" id="ARBA00023242"/>
    </source>
</evidence>
<comment type="caution">
    <text evidence="8">The sequence shown here is derived from an EMBL/GenBank/DDBJ whole genome shotgun (WGS) entry which is preliminary data.</text>
</comment>
<dbReference type="EMBL" id="JBBNAF010000012">
    <property type="protein sequence ID" value="KAK9092435.1"/>
    <property type="molecule type" value="Genomic_DNA"/>
</dbReference>
<dbReference type="PANTHER" id="PTHR31920">
    <property type="entry name" value="B3 DOMAIN-CONTAINING"/>
    <property type="match status" value="1"/>
</dbReference>
<dbReference type="GO" id="GO:0003677">
    <property type="term" value="F:DNA binding"/>
    <property type="evidence" value="ECO:0007669"/>
    <property type="project" value="UniProtKB-KW"/>
</dbReference>
<evidence type="ECO:0000256" key="2">
    <source>
        <dbReference type="ARBA" id="ARBA00023015"/>
    </source>
</evidence>
<dbReference type="GO" id="GO:0005634">
    <property type="term" value="C:nucleus"/>
    <property type="evidence" value="ECO:0007669"/>
    <property type="project" value="UniProtKB-SubCell"/>
</dbReference>
<evidence type="ECO:0000256" key="6">
    <source>
        <dbReference type="SAM" id="MobiDB-lite"/>
    </source>
</evidence>
<organism evidence="8 9">
    <name type="scientific">Stephania yunnanensis</name>
    <dbReference type="NCBI Taxonomy" id="152371"/>
    <lineage>
        <taxon>Eukaryota</taxon>
        <taxon>Viridiplantae</taxon>
        <taxon>Streptophyta</taxon>
        <taxon>Embryophyta</taxon>
        <taxon>Tracheophyta</taxon>
        <taxon>Spermatophyta</taxon>
        <taxon>Magnoliopsida</taxon>
        <taxon>Ranunculales</taxon>
        <taxon>Menispermaceae</taxon>
        <taxon>Menispermoideae</taxon>
        <taxon>Cissampelideae</taxon>
        <taxon>Stephania</taxon>
    </lineage>
</organism>
<keyword evidence="5" id="KW-0539">Nucleus</keyword>
<evidence type="ECO:0000313" key="9">
    <source>
        <dbReference type="Proteomes" id="UP001420932"/>
    </source>
</evidence>
<keyword evidence="4" id="KW-0804">Transcription</keyword>
<evidence type="ECO:0000256" key="4">
    <source>
        <dbReference type="ARBA" id="ARBA00023163"/>
    </source>
</evidence>
<keyword evidence="2" id="KW-0805">Transcription regulation</keyword>
<feature type="domain" description="TF-B3" evidence="7">
    <location>
        <begin position="155"/>
        <end position="249"/>
    </location>
</feature>
<feature type="compositionally biased region" description="Low complexity" evidence="6">
    <location>
        <begin position="67"/>
        <end position="79"/>
    </location>
</feature>
<feature type="region of interest" description="Disordered" evidence="6">
    <location>
        <begin position="67"/>
        <end position="94"/>
    </location>
</feature>
<dbReference type="SMART" id="SM01019">
    <property type="entry name" value="B3"/>
    <property type="match status" value="1"/>
</dbReference>